<feature type="active site" evidence="10">
    <location>
        <position position="403"/>
    </location>
</feature>
<evidence type="ECO:0000256" key="5">
    <source>
        <dbReference type="ARBA" id="ARBA00022801"/>
    </source>
</evidence>
<feature type="binding site" evidence="11">
    <location>
        <position position="490"/>
    </location>
    <ligand>
        <name>Ca(2+)</name>
        <dbReference type="ChEBI" id="CHEBI:29108"/>
    </ligand>
</feature>
<dbReference type="STRING" id="1806994.A0A507BUP6"/>
<comment type="pathway">
    <text evidence="2">Protein modification; protein glycosylation.</text>
</comment>
<keyword evidence="13" id="KW-0326">Glycosidase</keyword>
<reference evidence="14 15" key="1">
    <citation type="journal article" date="2019" name="Sci. Rep.">
        <title>Comparative genomics of chytrid fungi reveal insights into the obligate biotrophic and pathogenic lifestyle of Synchytrium endobioticum.</title>
        <authorList>
            <person name="van de Vossenberg B.T.L.H."/>
            <person name="Warris S."/>
            <person name="Nguyen H.D.T."/>
            <person name="van Gent-Pelzer M.P.E."/>
            <person name="Joly D.L."/>
            <person name="van de Geest H.C."/>
            <person name="Bonants P.J.M."/>
            <person name="Smith D.S."/>
            <person name="Levesque C.A."/>
            <person name="van der Lee T.A.J."/>
        </authorList>
    </citation>
    <scope>NUCLEOTIDE SEQUENCE [LARGE SCALE GENOMIC DNA]</scope>
    <source>
        <strain evidence="14 15">JEL517</strain>
    </source>
</reference>
<comment type="similarity">
    <text evidence="3 13">Belongs to the glycosyl hydrolase 47 family.</text>
</comment>
<evidence type="ECO:0000256" key="3">
    <source>
        <dbReference type="ARBA" id="ARBA00007658"/>
    </source>
</evidence>
<feature type="active site" description="Proton donor" evidence="10">
    <location>
        <position position="367"/>
    </location>
</feature>
<evidence type="ECO:0000256" key="13">
    <source>
        <dbReference type="RuleBase" id="RU361193"/>
    </source>
</evidence>
<dbReference type="EC" id="3.2.1.-" evidence="13"/>
<keyword evidence="15" id="KW-1185">Reference proteome</keyword>
<evidence type="ECO:0000256" key="11">
    <source>
        <dbReference type="PIRSR" id="PIRSR601382-2"/>
    </source>
</evidence>
<comment type="caution">
    <text evidence="14">The sequence shown here is derived from an EMBL/GenBank/DDBJ whole genome shotgun (WGS) entry which is preliminary data.</text>
</comment>
<evidence type="ECO:0000256" key="6">
    <source>
        <dbReference type="ARBA" id="ARBA00022837"/>
    </source>
</evidence>
<evidence type="ECO:0000256" key="8">
    <source>
        <dbReference type="ARBA" id="ARBA00047669"/>
    </source>
</evidence>
<dbReference type="InterPro" id="IPR001382">
    <property type="entry name" value="Glyco_hydro_47"/>
</dbReference>
<evidence type="ECO:0000256" key="9">
    <source>
        <dbReference type="ARBA" id="ARBA00048605"/>
    </source>
</evidence>
<feature type="active site" evidence="10">
    <location>
        <position position="243"/>
    </location>
</feature>
<evidence type="ECO:0000256" key="10">
    <source>
        <dbReference type="PIRSR" id="PIRSR601382-1"/>
    </source>
</evidence>
<protein>
    <recommendedName>
        <fullName evidence="13">alpha-1,2-Mannosidase</fullName>
        <ecNumber evidence="13">3.2.1.-</ecNumber>
    </recommendedName>
</protein>
<organism evidence="14 15">
    <name type="scientific">Synchytrium microbalum</name>
    <dbReference type="NCBI Taxonomy" id="1806994"/>
    <lineage>
        <taxon>Eukaryota</taxon>
        <taxon>Fungi</taxon>
        <taxon>Fungi incertae sedis</taxon>
        <taxon>Chytridiomycota</taxon>
        <taxon>Chytridiomycota incertae sedis</taxon>
        <taxon>Chytridiomycetes</taxon>
        <taxon>Synchytriales</taxon>
        <taxon>Synchytriaceae</taxon>
        <taxon>Synchytrium</taxon>
    </lineage>
</organism>
<evidence type="ECO:0000313" key="14">
    <source>
        <dbReference type="EMBL" id="TPX31272.1"/>
    </source>
</evidence>
<dbReference type="GO" id="GO:0016020">
    <property type="term" value="C:membrane"/>
    <property type="evidence" value="ECO:0007669"/>
    <property type="project" value="InterPro"/>
</dbReference>
<name>A0A507BUP6_9FUNG</name>
<dbReference type="PRINTS" id="PR00747">
    <property type="entry name" value="GLYHDRLASE47"/>
</dbReference>
<proteinExistence type="inferred from homology"/>
<comment type="catalytic activity">
    <reaction evidence="9">
        <text>N(4)-(alpha-D-Man-(1-&gt;2)-alpha-D-Man-(1-&gt;2)-alpha-D-Man-(1-&gt;3)-[alpha-D-Man-(1-&gt;2)-alpha-D-Man-(1-&gt;3)-[alpha-D-Man-(1-&gt;2)-alpha-D-Man-(1-&gt;6)]-alpha-D-Man-(1-&gt;6)]-beta-D-Man-(1-&gt;4)-beta-D-GlcNAc-(1-&gt;4)-beta-D-GlcNAc)-L-asparaginyl-[protein] (N-glucan mannose isomer 9A1,2,3B1,2,3) + 4 H2O = N(4)-(alpha-D-Man-(1-&gt;3)-[alpha-D-Man-(1-&gt;3)-[alpha-D-Man-(1-&gt;6)]-alpha-D-Man-(1-&gt;6)]-beta-D-Man-(1-&gt;4)-beta-D-GlcNAc-(1-&gt;4)-beta-D-GlcNAc)-L-asparaginyl-[protein] (N-glucan mannose isomer 5A1,2) + 4 beta-D-mannose</text>
        <dbReference type="Rhea" id="RHEA:56008"/>
        <dbReference type="Rhea" id="RHEA-COMP:14356"/>
        <dbReference type="Rhea" id="RHEA-COMP:14367"/>
        <dbReference type="ChEBI" id="CHEBI:15377"/>
        <dbReference type="ChEBI" id="CHEBI:28563"/>
        <dbReference type="ChEBI" id="CHEBI:59087"/>
        <dbReference type="ChEBI" id="CHEBI:139493"/>
        <dbReference type="EC" id="3.2.1.113"/>
    </reaction>
</comment>
<evidence type="ECO:0000256" key="12">
    <source>
        <dbReference type="PIRSR" id="PIRSR601382-3"/>
    </source>
</evidence>
<dbReference type="InterPro" id="IPR050749">
    <property type="entry name" value="Glycosyl_Hydrolase_47"/>
</dbReference>
<dbReference type="Pfam" id="PF01532">
    <property type="entry name" value="Glyco_hydro_47"/>
    <property type="match status" value="1"/>
</dbReference>
<evidence type="ECO:0000256" key="1">
    <source>
        <dbReference type="ARBA" id="ARBA00001913"/>
    </source>
</evidence>
<feature type="active site" description="Proton donor" evidence="10">
    <location>
        <position position="111"/>
    </location>
</feature>
<dbReference type="OrthoDB" id="8118055at2759"/>
<comment type="catalytic activity">
    <reaction evidence="8">
        <text>N(4)-(alpha-D-Man-(1-&gt;2)-alpha-D-Man-(1-&gt;2)-alpha-D-Man-(1-&gt;3)-[alpha-D-Man-(1-&gt;3)-[alpha-D-Man-(1-&gt;2)-alpha-D-Man-(1-&gt;6)]-alpha-D-Man-(1-&gt;6)]-beta-D-Man-(1-&gt;4)-beta-D-GlcNAc-(1-&gt;4)-beta-D-GlcNAc)-L-asparaginyl-[protein] (N-glucan mannose isomer 8A1,2,3B1,3) + 3 H2O = N(4)-(alpha-D-Man-(1-&gt;3)-[alpha-D-Man-(1-&gt;3)-[alpha-D-Man-(1-&gt;6)]-alpha-D-Man-(1-&gt;6)]-beta-D-Man-(1-&gt;4)-beta-D-GlcNAc-(1-&gt;4)-beta-D-GlcNAc)-L-asparaginyl-[protein] (N-glucan mannose isomer 5A1,2) + 3 beta-D-mannose</text>
        <dbReference type="Rhea" id="RHEA:56028"/>
        <dbReference type="Rhea" id="RHEA-COMP:14358"/>
        <dbReference type="Rhea" id="RHEA-COMP:14367"/>
        <dbReference type="ChEBI" id="CHEBI:15377"/>
        <dbReference type="ChEBI" id="CHEBI:28563"/>
        <dbReference type="ChEBI" id="CHEBI:59087"/>
        <dbReference type="ChEBI" id="CHEBI:60628"/>
        <dbReference type="EC" id="3.2.1.113"/>
    </reaction>
</comment>
<dbReference type="GO" id="GO:0004571">
    <property type="term" value="F:mannosyl-oligosaccharide 1,2-alpha-mannosidase activity"/>
    <property type="evidence" value="ECO:0007669"/>
    <property type="project" value="UniProtKB-EC"/>
</dbReference>
<dbReference type="SUPFAM" id="SSF48225">
    <property type="entry name" value="Seven-hairpin glycosidases"/>
    <property type="match status" value="1"/>
</dbReference>
<dbReference type="GeneID" id="42006619"/>
<gene>
    <name evidence="14" type="ORF">SmJEL517_g05396</name>
</gene>
<dbReference type="GO" id="GO:0005783">
    <property type="term" value="C:endoplasmic reticulum"/>
    <property type="evidence" value="ECO:0007669"/>
    <property type="project" value="TreeGrafter"/>
</dbReference>
<accession>A0A507BUP6</accession>
<dbReference type="RefSeq" id="XP_031022744.1">
    <property type="nucleotide sequence ID" value="XM_031171322.1"/>
</dbReference>
<dbReference type="Gene3D" id="1.50.10.10">
    <property type="match status" value="1"/>
</dbReference>
<evidence type="ECO:0000313" key="15">
    <source>
        <dbReference type="Proteomes" id="UP000319731"/>
    </source>
</evidence>
<dbReference type="InterPro" id="IPR012341">
    <property type="entry name" value="6hp_glycosidase-like_sf"/>
</dbReference>
<keyword evidence="5 13" id="KW-0378">Hydrolase</keyword>
<comment type="cofactor">
    <cofactor evidence="1 11">
        <name>Ca(2+)</name>
        <dbReference type="ChEBI" id="CHEBI:29108"/>
    </cofactor>
</comment>
<dbReference type="InterPro" id="IPR036026">
    <property type="entry name" value="Seven-hairpin_glycosidases"/>
</dbReference>
<evidence type="ECO:0000256" key="7">
    <source>
        <dbReference type="ARBA" id="ARBA00023157"/>
    </source>
</evidence>
<dbReference type="GO" id="GO:0005509">
    <property type="term" value="F:calcium ion binding"/>
    <property type="evidence" value="ECO:0007669"/>
    <property type="project" value="InterPro"/>
</dbReference>
<dbReference type="AlphaFoldDB" id="A0A507BUP6"/>
<dbReference type="Proteomes" id="UP000319731">
    <property type="component" value="Unassembled WGS sequence"/>
</dbReference>
<keyword evidence="4 11" id="KW-0479">Metal-binding</keyword>
<sequence length="514" mass="57896">MLKSLQHDSNSAPSEQVSWKERSEAVVEAFRHAWKGYTKYAWEYLPVIALGMDELHPVSQRGSNWFGLGLTIIDTLDTALIMNQTDIFEQAREWVKTDLKFSSDENANVFEVTIRVLGGLLSTYHLSNDSMFLGKAVLLAEALMPAFSTESRVPLSSVNMAKKKGVAAHFSGGASSTAEVSTIQLEFKYLAQLTKNQTYWDLVEQVSEILEKLPKEDSLVPIFIDSNTGHFVGSEIRLGSRGDSYYEYLLKQYLLTNGTETSHKTQFDGSMQGVRKHLLGKTKANGLTFVGERPSGITGHFSSKMDHLVCFLPAVLALGATGGRRIPHAQRPILLNHQEREDLLLAEELTLSCYEMYRQTKTGLAPEIVHWITDSESASNGIVSQDGDFYIARNDVFNLLRPETVESLFTMWRITGDEKYREMGWNIFQSFNQFTRVETGGFSNIDDVTSGSPKKTDKMETFYLGETLKYLYLLFADENIIPLDQYVFNTEAHPFPIFTPPSSFTDSWKRAGHS</sequence>
<feature type="disulfide bond" evidence="12">
    <location>
        <begin position="310"/>
        <end position="353"/>
    </location>
</feature>
<evidence type="ECO:0000256" key="2">
    <source>
        <dbReference type="ARBA" id="ARBA00004922"/>
    </source>
</evidence>
<dbReference type="PANTHER" id="PTHR11742:SF55">
    <property type="entry name" value="ENDOPLASMIC RETICULUM MANNOSYL-OLIGOSACCHARIDE 1,2-ALPHA-MANNOSIDASE"/>
    <property type="match status" value="1"/>
</dbReference>
<dbReference type="EMBL" id="QEAO01000048">
    <property type="protein sequence ID" value="TPX31272.1"/>
    <property type="molecule type" value="Genomic_DNA"/>
</dbReference>
<keyword evidence="6 11" id="KW-0106">Calcium</keyword>
<keyword evidence="7 12" id="KW-1015">Disulfide bond</keyword>
<evidence type="ECO:0000256" key="4">
    <source>
        <dbReference type="ARBA" id="ARBA00022723"/>
    </source>
</evidence>
<dbReference type="GO" id="GO:0005975">
    <property type="term" value="P:carbohydrate metabolic process"/>
    <property type="evidence" value="ECO:0007669"/>
    <property type="project" value="InterPro"/>
</dbReference>
<dbReference type="PANTHER" id="PTHR11742">
    <property type="entry name" value="MANNOSYL-OLIGOSACCHARIDE ALPHA-1,2-MANNOSIDASE-RELATED"/>
    <property type="match status" value="1"/>
</dbReference>
<dbReference type="GO" id="GO:0036503">
    <property type="term" value="P:ERAD pathway"/>
    <property type="evidence" value="ECO:0007669"/>
    <property type="project" value="UniProtKB-ARBA"/>
</dbReference>